<keyword evidence="4 7" id="KW-0808">Transferase</keyword>
<accession>A0A1W6U3C9</accession>
<dbReference type="InterPro" id="IPR049704">
    <property type="entry name" value="Aminotrans_3_PPA_site"/>
</dbReference>
<comment type="cofactor">
    <cofactor evidence="1">
        <name>pyridoxal 5'-phosphate</name>
        <dbReference type="ChEBI" id="CHEBI:597326"/>
    </cofactor>
</comment>
<dbReference type="EMBL" id="CP017902">
    <property type="protein sequence ID" value="ARP17509.1"/>
    <property type="molecule type" value="Genomic_DNA"/>
</dbReference>
<dbReference type="InterPro" id="IPR005814">
    <property type="entry name" value="Aminotrans_3"/>
</dbReference>
<comment type="similarity">
    <text evidence="2 6">Belongs to the class-III pyridoxal-phosphate-dependent aminotransferase family.</text>
</comment>
<dbReference type="PIRSF" id="PIRSF000521">
    <property type="entry name" value="Transaminase_4ab_Lys_Orn"/>
    <property type="match status" value="1"/>
</dbReference>
<dbReference type="SUPFAM" id="SSF53383">
    <property type="entry name" value="PLP-dependent transferases"/>
    <property type="match status" value="1"/>
</dbReference>
<evidence type="ECO:0000256" key="6">
    <source>
        <dbReference type="RuleBase" id="RU003560"/>
    </source>
</evidence>
<gene>
    <name evidence="7" type="primary">bioA_1</name>
    <name evidence="7" type="ORF">K05K4_06380</name>
</gene>
<dbReference type="InterPro" id="IPR015421">
    <property type="entry name" value="PyrdxlP-dep_Trfase_major"/>
</dbReference>
<proteinExistence type="inferred from homology"/>
<evidence type="ECO:0000256" key="4">
    <source>
        <dbReference type="ARBA" id="ARBA00022679"/>
    </source>
</evidence>
<evidence type="ECO:0000313" key="7">
    <source>
        <dbReference type="EMBL" id="ARP17509.1"/>
    </source>
</evidence>
<dbReference type="EC" id="2.6.1.62" evidence="7"/>
<evidence type="ECO:0000256" key="3">
    <source>
        <dbReference type="ARBA" id="ARBA00022576"/>
    </source>
</evidence>
<name>A0A1W6U3C9_VIBAL</name>
<evidence type="ECO:0000256" key="2">
    <source>
        <dbReference type="ARBA" id="ARBA00008954"/>
    </source>
</evidence>
<dbReference type="GO" id="GO:0030170">
    <property type="term" value="F:pyridoxal phosphate binding"/>
    <property type="evidence" value="ECO:0007669"/>
    <property type="project" value="InterPro"/>
</dbReference>
<reference evidence="7" key="1">
    <citation type="submission" date="2016-10" db="EMBL/GenBank/DDBJ databases">
        <title>The High Quality Genome of Vibrio alginolyticus K01M1.</title>
        <authorList>
            <person name="Wendling C."/>
            <person name="Chibani C.M."/>
            <person name="Hertel R."/>
            <person name="Sproer C."/>
            <person name="Bunk B."/>
            <person name="Overmann J."/>
            <person name="Roth O."/>
            <person name="Liesegang H."/>
        </authorList>
    </citation>
    <scope>NUCLEOTIDE SEQUENCE</scope>
    <source>
        <strain evidence="7">K05K4</strain>
    </source>
</reference>
<dbReference type="AlphaFoldDB" id="A0A1W6U3C9"/>
<dbReference type="GO" id="GO:0005829">
    <property type="term" value="C:cytosol"/>
    <property type="evidence" value="ECO:0007669"/>
    <property type="project" value="TreeGrafter"/>
</dbReference>
<dbReference type="PANTHER" id="PTHR43094:SF1">
    <property type="entry name" value="AMINOTRANSFERASE CLASS-III"/>
    <property type="match status" value="1"/>
</dbReference>
<dbReference type="FunFam" id="3.40.640.10:FF:000014">
    <property type="entry name" value="Adenosylmethionine-8-amino-7-oxononanoate aminotransferase, probable"/>
    <property type="match status" value="1"/>
</dbReference>
<sequence length="477" mass="52608">MVFQKLIEGEIYSLVTFGFVPDDVCKYYTLEGTQMSYVFHRHCHATLPIIDRGEGVYLFDKHGKQYLDACGGAAVSNLGHSHHAVKKAMLEQIERVPFAHTGFFTSDNSERLAELICQHMPEQFNHVYLVSGGSEAVESALKMARQYFVESGKPEKKQFIARQQSYHGNTLGALAVGGNEWRREPFKPILHPSHHIAPCYAYRYQQSHESELDYSLRAANELEAKILELGADNVMAFVAEPIVGATAGAVPATQGYFKRIREICDQYDVLLILDEVMCGVGRSGSFFAFEQEEAEPDLVCMAKGLGAGYQPIGAVVANDRVYQAIADGSGFFQHGHTFMAHPVACAAAVATIQTIFQDNLLTAVNRQSALLRNELTSALAHLPYIGDIRGKGLFVGIELVADQESKAPLSKATLADKRIKQRAMENGLMCYPMGGTIDGVNGHHILLAPPFIIQPHHIDELVGKLSLTLKEVAKEWN</sequence>
<keyword evidence="5 6" id="KW-0663">Pyridoxal phosphate</keyword>
<dbReference type="Gene3D" id="3.40.640.10">
    <property type="entry name" value="Type I PLP-dependent aspartate aminotransferase-like (Major domain)"/>
    <property type="match status" value="1"/>
</dbReference>
<dbReference type="CDD" id="cd00610">
    <property type="entry name" value="OAT_like"/>
    <property type="match status" value="1"/>
</dbReference>
<dbReference type="PANTHER" id="PTHR43094">
    <property type="entry name" value="AMINOTRANSFERASE"/>
    <property type="match status" value="1"/>
</dbReference>
<dbReference type="InterPro" id="IPR015424">
    <property type="entry name" value="PyrdxlP-dep_Trfase"/>
</dbReference>
<organism evidence="7">
    <name type="scientific">Vibrio alginolyticus</name>
    <dbReference type="NCBI Taxonomy" id="663"/>
    <lineage>
        <taxon>Bacteria</taxon>
        <taxon>Pseudomonadati</taxon>
        <taxon>Pseudomonadota</taxon>
        <taxon>Gammaproteobacteria</taxon>
        <taxon>Vibrionales</taxon>
        <taxon>Vibrionaceae</taxon>
        <taxon>Vibrio</taxon>
    </lineage>
</organism>
<keyword evidence="3 7" id="KW-0032">Aminotransferase</keyword>
<dbReference type="PROSITE" id="PS00600">
    <property type="entry name" value="AA_TRANSFER_CLASS_3"/>
    <property type="match status" value="1"/>
</dbReference>
<dbReference type="Pfam" id="PF00202">
    <property type="entry name" value="Aminotran_3"/>
    <property type="match status" value="1"/>
</dbReference>
<evidence type="ECO:0000256" key="5">
    <source>
        <dbReference type="ARBA" id="ARBA00022898"/>
    </source>
</evidence>
<dbReference type="Gene3D" id="3.90.1150.10">
    <property type="entry name" value="Aspartate Aminotransferase, domain 1"/>
    <property type="match status" value="1"/>
</dbReference>
<evidence type="ECO:0000256" key="1">
    <source>
        <dbReference type="ARBA" id="ARBA00001933"/>
    </source>
</evidence>
<dbReference type="InterPro" id="IPR015422">
    <property type="entry name" value="PyrdxlP-dep_Trfase_small"/>
</dbReference>
<dbReference type="NCBIfam" id="NF005685">
    <property type="entry name" value="PRK07483.1"/>
    <property type="match status" value="1"/>
</dbReference>
<dbReference type="GO" id="GO:0004015">
    <property type="term" value="F:adenosylmethionine-8-amino-7-oxononanoate transaminase activity"/>
    <property type="evidence" value="ECO:0007669"/>
    <property type="project" value="UniProtKB-EC"/>
</dbReference>
<protein>
    <submittedName>
        <fullName evidence="7">Adenosylmethionine-8-amino-7-oxononanoate aminotransferase</fullName>
        <ecNumber evidence="7">2.6.1.62</ecNumber>
    </submittedName>
</protein>